<name>A0A6B1DCY6_9CHLR</name>
<gene>
    <name evidence="2" type="ORF">F4X14_20190</name>
</gene>
<dbReference type="AlphaFoldDB" id="A0A6B1DCY6"/>
<dbReference type="EMBL" id="VXMH01000111">
    <property type="protein sequence ID" value="MYC97283.1"/>
    <property type="molecule type" value="Genomic_DNA"/>
</dbReference>
<evidence type="ECO:0000313" key="2">
    <source>
        <dbReference type="EMBL" id="MYC97283.1"/>
    </source>
</evidence>
<evidence type="ECO:0000259" key="1">
    <source>
        <dbReference type="Pfam" id="PF14550"/>
    </source>
</evidence>
<reference evidence="2" key="1">
    <citation type="submission" date="2019-09" db="EMBL/GenBank/DDBJ databases">
        <title>Characterisation of the sponge microbiome using genome-centric metagenomics.</title>
        <authorList>
            <person name="Engelberts J.P."/>
            <person name="Robbins S.J."/>
            <person name="De Goeij J.M."/>
            <person name="Aranda M."/>
            <person name="Bell S.C."/>
            <person name="Webster N.S."/>
        </authorList>
    </citation>
    <scope>NUCLEOTIDE SEQUENCE</scope>
    <source>
        <strain evidence="2">SB0661_bin_32</strain>
    </source>
</reference>
<dbReference type="Pfam" id="PF14550">
    <property type="entry name" value="Peptidase_S78_2"/>
    <property type="match status" value="1"/>
</dbReference>
<protein>
    <recommendedName>
        <fullName evidence="1">Phage-like element PBSX protein XkdF domain-containing protein</fullName>
    </recommendedName>
</protein>
<proteinExistence type="predicted"/>
<dbReference type="InterPro" id="IPR027924">
    <property type="entry name" value="XkdF"/>
</dbReference>
<organism evidence="2">
    <name type="scientific">Caldilineaceae bacterium SB0661_bin_32</name>
    <dbReference type="NCBI Taxonomy" id="2605255"/>
    <lineage>
        <taxon>Bacteria</taxon>
        <taxon>Bacillati</taxon>
        <taxon>Chloroflexota</taxon>
        <taxon>Caldilineae</taxon>
        <taxon>Caldilineales</taxon>
        <taxon>Caldilineaceae</taxon>
    </lineage>
</organism>
<comment type="caution">
    <text evidence="2">The sequence shown here is derived from an EMBL/GenBank/DDBJ whole genome shotgun (WGS) entry which is preliminary data.</text>
</comment>
<feature type="domain" description="Phage-like element PBSX protein XkdF" evidence="1">
    <location>
        <begin position="35"/>
        <end position="136"/>
    </location>
</feature>
<accession>A0A6B1DCY6</accession>
<sequence>MSNRIEVRTQIIKVDEALGLVFGWGFICTEDGAPHHDTQDDHISVEEMFKSTAEFMLESRVMDSMHDQVQSGDVVYGMPMSREVAEAFNMELPRDDAGRALEGFMMCVKPHSDAELQKFRDGTYTGFSLEGLAERVPVE</sequence>